<proteinExistence type="predicted"/>
<evidence type="ECO:0000313" key="2">
    <source>
        <dbReference type="Proteomes" id="UP001454036"/>
    </source>
</evidence>
<protein>
    <submittedName>
        <fullName evidence="1">Uncharacterized protein</fullName>
    </submittedName>
</protein>
<keyword evidence="2" id="KW-1185">Reference proteome</keyword>
<dbReference type="AlphaFoldDB" id="A0AAV3R9C2"/>
<accession>A0AAV3R9C2</accession>
<dbReference type="EMBL" id="BAABME010007737">
    <property type="protein sequence ID" value="GAA0171587.1"/>
    <property type="molecule type" value="Genomic_DNA"/>
</dbReference>
<name>A0AAV3R9C2_LITER</name>
<evidence type="ECO:0000313" key="1">
    <source>
        <dbReference type="EMBL" id="GAA0171587.1"/>
    </source>
</evidence>
<organism evidence="1 2">
    <name type="scientific">Lithospermum erythrorhizon</name>
    <name type="common">Purple gromwell</name>
    <name type="synonym">Lithospermum officinale var. erythrorhizon</name>
    <dbReference type="NCBI Taxonomy" id="34254"/>
    <lineage>
        <taxon>Eukaryota</taxon>
        <taxon>Viridiplantae</taxon>
        <taxon>Streptophyta</taxon>
        <taxon>Embryophyta</taxon>
        <taxon>Tracheophyta</taxon>
        <taxon>Spermatophyta</taxon>
        <taxon>Magnoliopsida</taxon>
        <taxon>eudicotyledons</taxon>
        <taxon>Gunneridae</taxon>
        <taxon>Pentapetalae</taxon>
        <taxon>asterids</taxon>
        <taxon>lamiids</taxon>
        <taxon>Boraginales</taxon>
        <taxon>Boraginaceae</taxon>
        <taxon>Boraginoideae</taxon>
        <taxon>Lithospermeae</taxon>
        <taxon>Lithospermum</taxon>
    </lineage>
</organism>
<gene>
    <name evidence="1" type="ORF">LIER_25581</name>
</gene>
<sequence>MGGPKPGLVSRQVVGSKGATRSAICVDEPFQSNLVSMPKTRAGQRSLISENYFVPSWVVNFGNQYDKGVVFFIEDVAIVKKLMSGFNNITTNNVPVLLVEFNGKPIGTR</sequence>
<dbReference type="Proteomes" id="UP001454036">
    <property type="component" value="Unassembled WGS sequence"/>
</dbReference>
<reference evidence="1 2" key="1">
    <citation type="submission" date="2024-01" db="EMBL/GenBank/DDBJ databases">
        <title>The complete chloroplast genome sequence of Lithospermum erythrorhizon: insights into the phylogenetic relationship among Boraginaceae species and the maternal lineages of purple gromwells.</title>
        <authorList>
            <person name="Okada T."/>
            <person name="Watanabe K."/>
        </authorList>
    </citation>
    <scope>NUCLEOTIDE SEQUENCE [LARGE SCALE GENOMIC DNA]</scope>
</reference>
<comment type="caution">
    <text evidence="1">The sequence shown here is derived from an EMBL/GenBank/DDBJ whole genome shotgun (WGS) entry which is preliminary data.</text>
</comment>